<keyword evidence="1" id="KW-0472">Membrane</keyword>
<dbReference type="EnsemblMetazoa" id="GAUT016978-RA">
    <property type="protein sequence ID" value="GAUT016978-PA"/>
    <property type="gene ID" value="GAUT016978"/>
</dbReference>
<reference evidence="2" key="1">
    <citation type="submission" date="2020-05" db="UniProtKB">
        <authorList>
            <consortium name="EnsemblMetazoa"/>
        </authorList>
    </citation>
    <scope>IDENTIFICATION</scope>
    <source>
        <strain evidence="2">TTRI</strain>
    </source>
</reference>
<proteinExistence type="predicted"/>
<feature type="transmembrane region" description="Helical" evidence="1">
    <location>
        <begin position="21"/>
        <end position="37"/>
    </location>
</feature>
<keyword evidence="3" id="KW-1185">Reference proteome</keyword>
<dbReference type="AlphaFoldDB" id="A0A1A9UVG8"/>
<keyword evidence="1" id="KW-0812">Transmembrane</keyword>
<evidence type="ECO:0000256" key="1">
    <source>
        <dbReference type="SAM" id="Phobius"/>
    </source>
</evidence>
<dbReference type="Proteomes" id="UP000078200">
    <property type="component" value="Unassembled WGS sequence"/>
</dbReference>
<organism evidence="2 3">
    <name type="scientific">Glossina austeni</name>
    <name type="common">Savannah tsetse fly</name>
    <dbReference type="NCBI Taxonomy" id="7395"/>
    <lineage>
        <taxon>Eukaryota</taxon>
        <taxon>Metazoa</taxon>
        <taxon>Ecdysozoa</taxon>
        <taxon>Arthropoda</taxon>
        <taxon>Hexapoda</taxon>
        <taxon>Insecta</taxon>
        <taxon>Pterygota</taxon>
        <taxon>Neoptera</taxon>
        <taxon>Endopterygota</taxon>
        <taxon>Diptera</taxon>
        <taxon>Brachycera</taxon>
        <taxon>Muscomorpha</taxon>
        <taxon>Hippoboscoidea</taxon>
        <taxon>Glossinidae</taxon>
        <taxon>Glossina</taxon>
    </lineage>
</organism>
<sequence length="164" mass="18390">MQRIDRVCDNNATTLAIKLKLLLPYVVMVIAASSSAYRSNCCRNAKSLLMRRQGKHTGLPGSLFVRMGFTAPFTAKTFTAAKIDKVYHPSNAFLDYLVAFPRKFALQGIKQYLHDIEIRPTFLSHVNHVCCYNPSQAETCQPLSCLMARITSLKFAKLMKGRGV</sequence>
<name>A0A1A9UVG8_GLOAU</name>
<dbReference type="VEuPathDB" id="VectorBase:GAUT016978"/>
<evidence type="ECO:0000313" key="2">
    <source>
        <dbReference type="EnsemblMetazoa" id="GAUT016978-PA"/>
    </source>
</evidence>
<keyword evidence="1" id="KW-1133">Transmembrane helix</keyword>
<protein>
    <submittedName>
        <fullName evidence="2">Uncharacterized protein</fullName>
    </submittedName>
</protein>
<accession>A0A1A9UVG8</accession>
<evidence type="ECO:0000313" key="3">
    <source>
        <dbReference type="Proteomes" id="UP000078200"/>
    </source>
</evidence>